<evidence type="ECO:0000313" key="17">
    <source>
        <dbReference type="Proteomes" id="UP000284220"/>
    </source>
</evidence>
<dbReference type="Pfam" id="PF12804">
    <property type="entry name" value="NTP_transf_3"/>
    <property type="match status" value="1"/>
</dbReference>
<keyword evidence="21" id="KW-1185">Reference proteome</keyword>
<evidence type="ECO:0000313" key="20">
    <source>
        <dbReference type="Proteomes" id="UP000285839"/>
    </source>
</evidence>
<dbReference type="EMBL" id="QSKO01000014">
    <property type="protein sequence ID" value="RHE73600.1"/>
    <property type="molecule type" value="Genomic_DNA"/>
</dbReference>
<evidence type="ECO:0000313" key="12">
    <source>
        <dbReference type="Proteomes" id="UP000095409"/>
    </source>
</evidence>
<evidence type="ECO:0000259" key="1">
    <source>
        <dbReference type="Pfam" id="PF12804"/>
    </source>
</evidence>
<evidence type="ECO:0000313" key="13">
    <source>
        <dbReference type="Proteomes" id="UP000261105"/>
    </source>
</evidence>
<dbReference type="Proteomes" id="UP000283928">
    <property type="component" value="Unassembled WGS sequence"/>
</dbReference>
<reference evidence="2 12" key="1">
    <citation type="submission" date="2015-09" db="EMBL/GenBank/DDBJ databases">
        <authorList>
            <consortium name="Pathogen Informatics"/>
        </authorList>
    </citation>
    <scope>NUCLEOTIDE SEQUENCE [LARGE SCALE GENOMIC DNA]</scope>
    <source>
        <strain evidence="2 12">2789STDY5608837</strain>
    </source>
</reference>
<evidence type="ECO:0000313" key="9">
    <source>
        <dbReference type="EMBL" id="RHE73600.1"/>
    </source>
</evidence>
<feature type="domain" description="MobA-like NTP transferase" evidence="1">
    <location>
        <begin position="6"/>
        <end position="167"/>
    </location>
</feature>
<dbReference type="PANTHER" id="PTHR43777:SF1">
    <property type="entry name" value="MOLYBDENUM COFACTOR CYTIDYLYLTRANSFERASE"/>
    <property type="match status" value="1"/>
</dbReference>
<dbReference type="AlphaFoldDB" id="A0A173Y0H1"/>
<accession>A0A173Y0H1</accession>
<dbReference type="EMBL" id="QRVV01000010">
    <property type="protein sequence ID" value="RGS75129.1"/>
    <property type="molecule type" value="Genomic_DNA"/>
</dbReference>
<dbReference type="Proteomes" id="UP000095409">
    <property type="component" value="Unassembled WGS sequence"/>
</dbReference>
<evidence type="ECO:0000313" key="11">
    <source>
        <dbReference type="EMBL" id="VUX18804.1"/>
    </source>
</evidence>
<dbReference type="EMBL" id="QRUH01000003">
    <property type="protein sequence ID" value="RGR49903.1"/>
    <property type="molecule type" value="Genomic_DNA"/>
</dbReference>
<dbReference type="Proteomes" id="UP000409147">
    <property type="component" value="Unassembled WGS sequence"/>
</dbReference>
<dbReference type="Proteomes" id="UP000284644">
    <property type="component" value="Unassembled WGS sequence"/>
</dbReference>
<organism evidence="2 12">
    <name type="scientific">Blautia obeum</name>
    <dbReference type="NCBI Taxonomy" id="40520"/>
    <lineage>
        <taxon>Bacteria</taxon>
        <taxon>Bacillati</taxon>
        <taxon>Bacillota</taxon>
        <taxon>Clostridia</taxon>
        <taxon>Lachnospirales</taxon>
        <taxon>Lachnospiraceae</taxon>
        <taxon>Blautia</taxon>
    </lineage>
</organism>
<dbReference type="CDD" id="cd04182">
    <property type="entry name" value="GT_2_like_f"/>
    <property type="match status" value="1"/>
</dbReference>
<evidence type="ECO:0000313" key="21">
    <source>
        <dbReference type="Proteomes" id="UP000409147"/>
    </source>
</evidence>
<dbReference type="Gene3D" id="3.90.550.10">
    <property type="entry name" value="Spore Coat Polysaccharide Biosynthesis Protein SpsA, Chain A"/>
    <property type="match status" value="1"/>
</dbReference>
<evidence type="ECO:0000313" key="8">
    <source>
        <dbReference type="EMBL" id="RHE13890.1"/>
    </source>
</evidence>
<evidence type="ECO:0000313" key="10">
    <source>
        <dbReference type="EMBL" id="RHG17184.1"/>
    </source>
</evidence>
<dbReference type="EMBL" id="QRHZ01000004">
    <property type="protein sequence ID" value="RHG17184.1"/>
    <property type="molecule type" value="Genomic_DNA"/>
</dbReference>
<evidence type="ECO:0000313" key="15">
    <source>
        <dbReference type="Proteomes" id="UP000283585"/>
    </source>
</evidence>
<dbReference type="Proteomes" id="UP000261105">
    <property type="component" value="Unassembled WGS sequence"/>
</dbReference>
<dbReference type="GO" id="GO:0016779">
    <property type="term" value="F:nucleotidyltransferase activity"/>
    <property type="evidence" value="ECO:0007669"/>
    <property type="project" value="UniProtKB-ARBA"/>
</dbReference>
<dbReference type="PANTHER" id="PTHR43777">
    <property type="entry name" value="MOLYBDENUM COFACTOR CYTIDYLYLTRANSFERASE"/>
    <property type="match status" value="1"/>
</dbReference>
<dbReference type="Proteomes" id="UP000284220">
    <property type="component" value="Unassembled WGS sequence"/>
</dbReference>
<dbReference type="Proteomes" id="UP000265828">
    <property type="component" value="Unassembled WGS sequence"/>
</dbReference>
<dbReference type="InterPro" id="IPR025877">
    <property type="entry name" value="MobA-like_NTP_Trfase"/>
</dbReference>
<evidence type="ECO:0000313" key="19">
    <source>
        <dbReference type="Proteomes" id="UP000284644"/>
    </source>
</evidence>
<dbReference type="InterPro" id="IPR029044">
    <property type="entry name" value="Nucleotide-diphossugar_trans"/>
</dbReference>
<dbReference type="EMBL" id="QRZI01000003">
    <property type="protein sequence ID" value="RGV65232.1"/>
    <property type="molecule type" value="Genomic_DNA"/>
</dbReference>
<proteinExistence type="predicted"/>
<evidence type="ECO:0000313" key="3">
    <source>
        <dbReference type="EMBL" id="RGN87301.1"/>
    </source>
</evidence>
<evidence type="ECO:0000313" key="18">
    <source>
        <dbReference type="Proteomes" id="UP000284242"/>
    </source>
</evidence>
<name>A0A173Y0H1_9FIRM</name>
<sequence length="195" mass="22010">MKIAFVMLAAGNSRRFGSNKLLYEIEGKPMYLLTLEKLKKASEKIPESEIIVVTQYEEIVKKAGEMKIPVFINPRPEDGISLSMQIGLMSVRDTDACLFTVSDQPWLEADTVVALTELFENEKKGMACIRWNGKTGNPCIFGQKYYEELMEISGDKGGKKIIKKHPEDVAYLQIRNARELQDADEPDVFTAGNLR</sequence>
<evidence type="ECO:0000313" key="14">
    <source>
        <dbReference type="Proteomes" id="UP000265828"/>
    </source>
</evidence>
<dbReference type="SUPFAM" id="SSF53448">
    <property type="entry name" value="Nucleotide-diphospho-sugar transferases"/>
    <property type="match status" value="1"/>
</dbReference>
<dbReference type="Proteomes" id="UP000283585">
    <property type="component" value="Unassembled WGS sequence"/>
</dbReference>
<protein>
    <submittedName>
        <fullName evidence="2">Molybdopterin-guanine dinucleotide biosynthesis protein MobA</fullName>
    </submittedName>
    <submittedName>
        <fullName evidence="3">Nucleotidyltransferase family protein</fullName>
    </submittedName>
    <submittedName>
        <fullName evidence="11">Purine catabolism protein PucB</fullName>
    </submittedName>
</protein>
<dbReference type="RefSeq" id="WP_055065582.1">
    <property type="nucleotide sequence ID" value="NZ_CABHNB010000043.1"/>
</dbReference>
<evidence type="ECO:0000313" key="2">
    <source>
        <dbReference type="EMBL" id="CUN57379.1"/>
    </source>
</evidence>
<evidence type="ECO:0000313" key="16">
    <source>
        <dbReference type="Proteomes" id="UP000283928"/>
    </source>
</evidence>
<evidence type="ECO:0000313" key="6">
    <source>
        <dbReference type="EMBL" id="RGS75129.1"/>
    </source>
</evidence>
<gene>
    <name evidence="11" type="primary">pucB</name>
    <name evidence="10" type="ORF">DW272_09020</name>
    <name evidence="9" type="ORF">DW723_10640</name>
    <name evidence="8" type="ORF">DW767_05010</name>
    <name evidence="7" type="ORF">DWW07_06215</name>
    <name evidence="6" type="ORF">DWX77_05230</name>
    <name evidence="5" type="ORF">DWY46_05655</name>
    <name evidence="4" type="ORF">DWZ12_00475</name>
    <name evidence="3" type="ORF">DXB38_09455</name>
    <name evidence="2" type="ORF">ERS852394_00492</name>
    <name evidence="11" type="ORF">ROSSTS7063_02881</name>
</gene>
<dbReference type="EMBL" id="QSUZ01000011">
    <property type="protein sequence ID" value="RGN87301.1"/>
    <property type="molecule type" value="Genomic_DNA"/>
</dbReference>
<dbReference type="Proteomes" id="UP000284242">
    <property type="component" value="Unassembled WGS sequence"/>
</dbReference>
<dbReference type="EMBL" id="CYZD01000002">
    <property type="protein sequence ID" value="CUN57379.1"/>
    <property type="molecule type" value="Genomic_DNA"/>
</dbReference>
<keyword evidence="3" id="KW-0808">Transferase</keyword>
<dbReference type="EMBL" id="CABHNB010000043">
    <property type="protein sequence ID" value="VUX18804.1"/>
    <property type="molecule type" value="Genomic_DNA"/>
</dbReference>
<dbReference type="EMBL" id="QRSS01000001">
    <property type="protein sequence ID" value="RGQ07711.1"/>
    <property type="molecule type" value="Genomic_DNA"/>
</dbReference>
<evidence type="ECO:0000313" key="5">
    <source>
        <dbReference type="EMBL" id="RGR49903.1"/>
    </source>
</evidence>
<evidence type="ECO:0000313" key="4">
    <source>
        <dbReference type="EMBL" id="RGQ07711.1"/>
    </source>
</evidence>
<evidence type="ECO:0000313" key="7">
    <source>
        <dbReference type="EMBL" id="RGV65232.1"/>
    </source>
</evidence>
<dbReference type="Proteomes" id="UP000285839">
    <property type="component" value="Unassembled WGS sequence"/>
</dbReference>
<reference evidence="11 21" key="3">
    <citation type="submission" date="2019-07" db="EMBL/GenBank/DDBJ databases">
        <authorList>
            <person name="Hibberd C M."/>
            <person name="Gehrig L. J."/>
            <person name="Chang H.-W."/>
            <person name="Venkatesh S."/>
        </authorList>
    </citation>
    <scope>NUCLEOTIDE SEQUENCE [LARGE SCALE GENOMIC DNA]</scope>
    <source>
        <strain evidence="11">Ruminococcus_obeum_SSTS_Bg7063</strain>
    </source>
</reference>
<dbReference type="EMBL" id="QSJW01000003">
    <property type="protein sequence ID" value="RHE13890.1"/>
    <property type="molecule type" value="Genomic_DNA"/>
</dbReference>
<reference evidence="13 14" key="2">
    <citation type="submission" date="2018-08" db="EMBL/GenBank/DDBJ databases">
        <title>A genome reference for cultivated species of the human gut microbiota.</title>
        <authorList>
            <person name="Zou Y."/>
            <person name="Xue W."/>
            <person name="Luo G."/>
        </authorList>
    </citation>
    <scope>NUCLEOTIDE SEQUENCE [LARGE SCALE GENOMIC DNA]</scope>
    <source>
        <strain evidence="7 14">AF14-23</strain>
        <strain evidence="6 18">AF21-24</strain>
        <strain evidence="5 20">AF25-21</strain>
        <strain evidence="4 15">AF29-2BH</strain>
        <strain evidence="10 17">AM22-9LB</strain>
        <strain evidence="9 16">AM27-32LB</strain>
        <strain evidence="8 19">AM29-25AC</strain>
        <strain evidence="3 13">OM03-6</strain>
    </source>
</reference>